<sequence>MTSTSTSTSTSASASTAKSQRIRVGIIGAGEVTQVVHLPTLAYLFDRYVVTALCDVSAEAVAYSASKWGIARTYTSSAELVASPDVDLVLIANSDEYHVSCALDAARAGKHVFIEKPMALTHRQAQAVHDAAHQHGVKIYVGYMRRYAPAFDEFRRLLRDCGPIRHAIVKDIVGPNAFFVAQSATEPRKFVNDIPADAAEDKARLARDILVEALGDDRAASPRLAAVYRLLGSLGSHDLSFMREALGGPPTRCTSAFASHDGQFISAQFEYHGRRTTQASSADPKHEQQPPFSVLYTTGIHNVGVFESFLEVYTDDRILRIDIDTPYVKGLPLRVTVKENDERGIYSERIVRTSYKDAYTAQFEQLHDAITTGTDLKTTPADAAQDLVVFDMIMQKLEA</sequence>
<evidence type="ECO:0000313" key="3">
    <source>
        <dbReference type="EMBL" id="EPQ25902.1"/>
    </source>
</evidence>
<dbReference type="EMBL" id="KE361649">
    <property type="protein sequence ID" value="EPQ25902.1"/>
    <property type="molecule type" value="Genomic_DNA"/>
</dbReference>
<dbReference type="Gene3D" id="3.40.50.720">
    <property type="entry name" value="NAD(P)-binding Rossmann-like Domain"/>
    <property type="match status" value="1"/>
</dbReference>
<dbReference type="eggNOG" id="KOG2741">
    <property type="taxonomic scope" value="Eukaryota"/>
</dbReference>
<dbReference type="SUPFAM" id="SSF51735">
    <property type="entry name" value="NAD(P)-binding Rossmann-fold domains"/>
    <property type="match status" value="1"/>
</dbReference>
<evidence type="ECO:0000313" key="4">
    <source>
        <dbReference type="Proteomes" id="UP000053664"/>
    </source>
</evidence>
<evidence type="ECO:0000256" key="1">
    <source>
        <dbReference type="ARBA" id="ARBA00023002"/>
    </source>
</evidence>
<dbReference type="GeneID" id="19320648"/>
<dbReference type="GO" id="GO:0016491">
    <property type="term" value="F:oxidoreductase activity"/>
    <property type="evidence" value="ECO:0007669"/>
    <property type="project" value="UniProtKB-KW"/>
</dbReference>
<dbReference type="Gene3D" id="3.30.360.10">
    <property type="entry name" value="Dihydrodipicolinate Reductase, domain 2"/>
    <property type="match status" value="1"/>
</dbReference>
<dbReference type="InterPro" id="IPR050463">
    <property type="entry name" value="Gfo/Idh/MocA_oxidrdct_glycsds"/>
</dbReference>
<dbReference type="OrthoDB" id="446809at2759"/>
<proteinExistence type="predicted"/>
<dbReference type="Proteomes" id="UP000053664">
    <property type="component" value="Unassembled WGS sequence"/>
</dbReference>
<dbReference type="PANTHER" id="PTHR43818">
    <property type="entry name" value="BCDNA.GH03377"/>
    <property type="match status" value="1"/>
</dbReference>
<dbReference type="PANTHER" id="PTHR43818:SF11">
    <property type="entry name" value="BCDNA.GH03377"/>
    <property type="match status" value="1"/>
</dbReference>
<organism evidence="3 4">
    <name type="scientific">Pseudozyma flocculosa PF-1</name>
    <dbReference type="NCBI Taxonomy" id="1277687"/>
    <lineage>
        <taxon>Eukaryota</taxon>
        <taxon>Fungi</taxon>
        <taxon>Dikarya</taxon>
        <taxon>Basidiomycota</taxon>
        <taxon>Ustilaginomycotina</taxon>
        <taxon>Ustilaginomycetes</taxon>
        <taxon>Ustilaginales</taxon>
        <taxon>Ustilaginaceae</taxon>
        <taxon>Pseudozyma</taxon>
    </lineage>
</organism>
<dbReference type="AlphaFoldDB" id="A0A061H0N6"/>
<dbReference type="KEGG" id="pfp:PFL1_06575"/>
<dbReference type="InterPro" id="IPR036291">
    <property type="entry name" value="NAD(P)-bd_dom_sf"/>
</dbReference>
<dbReference type="Pfam" id="PF01408">
    <property type="entry name" value="GFO_IDH_MocA"/>
    <property type="match status" value="1"/>
</dbReference>
<dbReference type="RefSeq" id="XP_007882309.1">
    <property type="nucleotide sequence ID" value="XM_007884118.1"/>
</dbReference>
<dbReference type="HOGENOM" id="CLU_028866_0_0_1"/>
<accession>A0A061H0N6</accession>
<keyword evidence="1" id="KW-0560">Oxidoreductase</keyword>
<dbReference type="InterPro" id="IPR000683">
    <property type="entry name" value="Gfo/Idh/MocA-like_OxRdtase_N"/>
</dbReference>
<protein>
    <recommendedName>
        <fullName evidence="2">Gfo/Idh/MocA-like oxidoreductase N-terminal domain-containing protein</fullName>
    </recommendedName>
</protein>
<reference evidence="3 4" key="1">
    <citation type="journal article" date="2013" name="Plant Cell">
        <title>The transition from a phytopathogenic smut ancestor to an anamorphic biocontrol agent deciphered by comparative whole-genome analysis.</title>
        <authorList>
            <person name="Lefebvre F."/>
            <person name="Joly D.L."/>
            <person name="Labbe C."/>
            <person name="Teichmann B."/>
            <person name="Linning R."/>
            <person name="Belzile F."/>
            <person name="Bakkeren G."/>
            <person name="Belanger R.R."/>
        </authorList>
    </citation>
    <scope>NUCLEOTIDE SEQUENCE [LARGE SCALE GENOMIC DNA]</scope>
    <source>
        <strain evidence="3 4">PF-1</strain>
    </source>
</reference>
<name>A0A061H0N6_9BASI</name>
<dbReference type="GO" id="GO:0000166">
    <property type="term" value="F:nucleotide binding"/>
    <property type="evidence" value="ECO:0007669"/>
    <property type="project" value="InterPro"/>
</dbReference>
<feature type="domain" description="Gfo/Idh/MocA-like oxidoreductase N-terminal" evidence="2">
    <location>
        <begin position="22"/>
        <end position="143"/>
    </location>
</feature>
<evidence type="ECO:0000259" key="2">
    <source>
        <dbReference type="Pfam" id="PF01408"/>
    </source>
</evidence>
<gene>
    <name evidence="3" type="ORF">PFL1_06575</name>
</gene>